<protein>
    <recommendedName>
        <fullName evidence="3">Fibronectin type-III domain-containing protein</fullName>
    </recommendedName>
</protein>
<sequence length="106" mass="11817">MSKPGEPVDPVSNLEYTLEEQEVTLAWDLPSSYPADVVQPVMVHISISINGQNAGTQVLDNDPVSFAYPYDPENTYKFIVKVLADIETSDEFESDIRYSLGNTVNF</sequence>
<keyword evidence="2" id="KW-1185">Reference proteome</keyword>
<dbReference type="InterPro" id="IPR032544">
    <property type="entry name" value="DUF4945"/>
</dbReference>
<evidence type="ECO:0008006" key="3">
    <source>
        <dbReference type="Google" id="ProtNLM"/>
    </source>
</evidence>
<dbReference type="Pfam" id="PF16303">
    <property type="entry name" value="DUF4945"/>
    <property type="match status" value="1"/>
</dbReference>
<evidence type="ECO:0000313" key="1">
    <source>
        <dbReference type="EMBL" id="GGF25499.1"/>
    </source>
</evidence>
<gene>
    <name evidence="1" type="ORF">GCM10011339_11990</name>
</gene>
<comment type="caution">
    <text evidence="1">The sequence shown here is derived from an EMBL/GenBank/DDBJ whole genome shotgun (WGS) entry which is preliminary data.</text>
</comment>
<organism evidence="1 2">
    <name type="scientific">Echinicola rosea</name>
    <dbReference type="NCBI Taxonomy" id="1807691"/>
    <lineage>
        <taxon>Bacteria</taxon>
        <taxon>Pseudomonadati</taxon>
        <taxon>Bacteroidota</taxon>
        <taxon>Cytophagia</taxon>
        <taxon>Cytophagales</taxon>
        <taxon>Cyclobacteriaceae</taxon>
        <taxon>Echinicola</taxon>
    </lineage>
</organism>
<proteinExistence type="predicted"/>
<evidence type="ECO:0000313" key="2">
    <source>
        <dbReference type="Proteomes" id="UP000647339"/>
    </source>
</evidence>
<name>A0ABQ1UUM2_9BACT</name>
<dbReference type="EMBL" id="BMIU01000004">
    <property type="protein sequence ID" value="GGF25499.1"/>
    <property type="molecule type" value="Genomic_DNA"/>
</dbReference>
<dbReference type="Proteomes" id="UP000647339">
    <property type="component" value="Unassembled WGS sequence"/>
</dbReference>
<accession>A0ABQ1UUM2</accession>
<reference evidence="2" key="1">
    <citation type="journal article" date="2019" name="Int. J. Syst. Evol. Microbiol.">
        <title>The Global Catalogue of Microorganisms (GCM) 10K type strain sequencing project: providing services to taxonomists for standard genome sequencing and annotation.</title>
        <authorList>
            <consortium name="The Broad Institute Genomics Platform"/>
            <consortium name="The Broad Institute Genome Sequencing Center for Infectious Disease"/>
            <person name="Wu L."/>
            <person name="Ma J."/>
        </authorList>
    </citation>
    <scope>NUCLEOTIDE SEQUENCE [LARGE SCALE GENOMIC DNA]</scope>
    <source>
        <strain evidence="2">CGMCC 1.15407</strain>
    </source>
</reference>